<dbReference type="InterPro" id="IPR052032">
    <property type="entry name" value="ATP-dep_AA_Ligase"/>
</dbReference>
<proteinExistence type="predicted"/>
<dbReference type="PANTHER" id="PTHR43585">
    <property type="entry name" value="FUMIPYRROLE BIOSYNTHESIS PROTEIN C"/>
    <property type="match status" value="1"/>
</dbReference>
<dbReference type="SUPFAM" id="SSF56059">
    <property type="entry name" value="Glutathione synthetase ATP-binding domain-like"/>
    <property type="match status" value="1"/>
</dbReference>
<dbReference type="GO" id="GO:0046872">
    <property type="term" value="F:metal ion binding"/>
    <property type="evidence" value="ECO:0007669"/>
    <property type="project" value="InterPro"/>
</dbReference>
<dbReference type="Gene3D" id="3.30.1490.20">
    <property type="entry name" value="ATP-grasp fold, A domain"/>
    <property type="match status" value="1"/>
</dbReference>
<dbReference type="STRING" id="145857.GA0070616_0175"/>
<dbReference type="GO" id="GO:0016874">
    <property type="term" value="F:ligase activity"/>
    <property type="evidence" value="ECO:0007669"/>
    <property type="project" value="UniProtKB-KW"/>
</dbReference>
<evidence type="ECO:0000256" key="1">
    <source>
        <dbReference type="ARBA" id="ARBA00022598"/>
    </source>
</evidence>
<dbReference type="AlphaFoldDB" id="A0A1C6R9B2"/>
<dbReference type="InterPro" id="IPR011761">
    <property type="entry name" value="ATP-grasp"/>
</dbReference>
<name>A0A1C6R9B2_9ACTN</name>
<dbReference type="Proteomes" id="UP000199699">
    <property type="component" value="Unassembled WGS sequence"/>
</dbReference>
<gene>
    <name evidence="6" type="ORF">GA0070616_0175</name>
</gene>
<evidence type="ECO:0000256" key="2">
    <source>
        <dbReference type="ARBA" id="ARBA00022741"/>
    </source>
</evidence>
<evidence type="ECO:0000256" key="4">
    <source>
        <dbReference type="PROSITE-ProRule" id="PRU00409"/>
    </source>
</evidence>
<keyword evidence="2 4" id="KW-0547">Nucleotide-binding</keyword>
<dbReference type="Gene3D" id="3.30.470.20">
    <property type="entry name" value="ATP-grasp fold, B domain"/>
    <property type="match status" value="1"/>
</dbReference>
<dbReference type="Gene3D" id="3.40.50.20">
    <property type="match status" value="1"/>
</dbReference>
<dbReference type="GO" id="GO:0005524">
    <property type="term" value="F:ATP binding"/>
    <property type="evidence" value="ECO:0007669"/>
    <property type="project" value="UniProtKB-UniRule"/>
</dbReference>
<keyword evidence="1" id="KW-0436">Ligase</keyword>
<evidence type="ECO:0000313" key="7">
    <source>
        <dbReference type="Proteomes" id="UP000199699"/>
    </source>
</evidence>
<dbReference type="EMBL" id="FMHT01000003">
    <property type="protein sequence ID" value="SCL13547.1"/>
    <property type="molecule type" value="Genomic_DNA"/>
</dbReference>
<dbReference type="PANTHER" id="PTHR43585:SF2">
    <property type="entry name" value="ATP-GRASP ENZYME FSQD"/>
    <property type="match status" value="1"/>
</dbReference>
<protein>
    <submittedName>
        <fullName evidence="6">ATP-grasp domain-containing protein</fullName>
    </submittedName>
</protein>
<sequence length="409" mass="43679">MSARPHVVVLHRWRDAYAHYDRYLDHDEYAVSYVTTDVGAAGVPPVAVAVALVDATDDVEQVDARIRELAARLGRPAAVVALKEDDLLAAAVLGQRWGCPGRTPQELTPFRDKLIMARRVAAAGLPVPATAPAPDPAAVRAHAARHGWPVVLKPRLGSSSAGVRLVADPDGAARVGHDPGRLVQAYHPDPIHHVDGVFDGHALGPWRVSAYLDTCLAFRDGRPLGSVEQDDPVVRDTVGAFTLRVLRALTDRPTVFHLELFLGRADDGSPRCTFLEVGARFGGAEIPFVWRDVHGYDLAAAAFALALGHPPPPPPPPRPEVAGWLLLPAPARRPCRITEATSMIGRDPGPYAEVVPRVGDVLPAADAYYEHVGARYRFRGSGSAAVHAAVVATARDARVSAATDLAGVR</sequence>
<evidence type="ECO:0000313" key="6">
    <source>
        <dbReference type="EMBL" id="SCL13547.1"/>
    </source>
</evidence>
<dbReference type="OrthoDB" id="3428978at2"/>
<organism evidence="6 7">
    <name type="scientific">Micromonospora nigra</name>
    <dbReference type="NCBI Taxonomy" id="145857"/>
    <lineage>
        <taxon>Bacteria</taxon>
        <taxon>Bacillati</taxon>
        <taxon>Actinomycetota</taxon>
        <taxon>Actinomycetes</taxon>
        <taxon>Micromonosporales</taxon>
        <taxon>Micromonosporaceae</taxon>
        <taxon>Micromonospora</taxon>
    </lineage>
</organism>
<dbReference type="RefSeq" id="WP_091074873.1">
    <property type="nucleotide sequence ID" value="NZ_FMHT01000003.1"/>
</dbReference>
<keyword evidence="3 4" id="KW-0067">ATP-binding</keyword>
<keyword evidence="7" id="KW-1185">Reference proteome</keyword>
<dbReference type="PROSITE" id="PS50975">
    <property type="entry name" value="ATP_GRASP"/>
    <property type="match status" value="1"/>
</dbReference>
<feature type="domain" description="ATP-grasp" evidence="5">
    <location>
        <begin position="117"/>
        <end position="307"/>
    </location>
</feature>
<evidence type="ECO:0000259" key="5">
    <source>
        <dbReference type="PROSITE" id="PS50975"/>
    </source>
</evidence>
<dbReference type="InterPro" id="IPR013815">
    <property type="entry name" value="ATP_grasp_subdomain_1"/>
</dbReference>
<reference evidence="6 7" key="1">
    <citation type="submission" date="2016-06" db="EMBL/GenBank/DDBJ databases">
        <authorList>
            <person name="Kjaerup R.B."/>
            <person name="Dalgaard T.S."/>
            <person name="Juul-Madsen H.R."/>
        </authorList>
    </citation>
    <scope>NUCLEOTIDE SEQUENCE [LARGE SCALE GENOMIC DNA]</scope>
    <source>
        <strain evidence="6 7">DSM 43818</strain>
    </source>
</reference>
<evidence type="ECO:0000256" key="3">
    <source>
        <dbReference type="ARBA" id="ARBA00022840"/>
    </source>
</evidence>
<accession>A0A1C6R9B2</accession>